<evidence type="ECO:0000313" key="11">
    <source>
        <dbReference type="EMBL" id="KAE9350662.1"/>
    </source>
</evidence>
<evidence type="ECO:0000313" key="13">
    <source>
        <dbReference type="Proteomes" id="UP000433483"/>
    </source>
</evidence>
<evidence type="ECO:0000313" key="16">
    <source>
        <dbReference type="Proteomes" id="UP000440732"/>
    </source>
</evidence>
<dbReference type="AlphaFoldDB" id="A0A6A3SUP5"/>
<protein>
    <recommendedName>
        <fullName evidence="1">Reverse transcriptase domain-containing protein</fullName>
    </recommendedName>
</protein>
<dbReference type="InterPro" id="IPR051320">
    <property type="entry name" value="Viral_Replic_Matur_Polypro"/>
</dbReference>
<reference evidence="12 13" key="1">
    <citation type="submission" date="2018-08" db="EMBL/GenBank/DDBJ databases">
        <title>Genomic investigation of the strawberry pathogen Phytophthora fragariae indicates pathogenicity is determined by transcriptional variation in three key races.</title>
        <authorList>
            <person name="Adams T.M."/>
            <person name="Armitage A.D."/>
            <person name="Sobczyk M.K."/>
            <person name="Bates H.J."/>
            <person name="Dunwell J.M."/>
            <person name="Nellist C.F."/>
            <person name="Harrison R.J."/>
        </authorList>
    </citation>
    <scope>NUCLEOTIDE SEQUENCE [LARGE SCALE GENOMIC DNA]</scope>
    <source>
        <strain evidence="10 14">A4</strain>
        <strain evidence="9 15">BC-1</strain>
        <strain evidence="8 19">BC-23</strain>
        <strain evidence="7 13">NOV-27</strain>
        <strain evidence="6 16">NOV-5</strain>
        <strain evidence="4 17">NOV-71</strain>
        <strain evidence="11 20">NOV-77</strain>
        <strain evidence="2 12">NOV-9</strain>
        <strain evidence="5 21">ONT-3</strain>
        <strain evidence="3 18">SCRP245</strain>
    </source>
</reference>
<evidence type="ECO:0000313" key="6">
    <source>
        <dbReference type="EMBL" id="KAE9149399.1"/>
    </source>
</evidence>
<proteinExistence type="predicted"/>
<evidence type="ECO:0000313" key="8">
    <source>
        <dbReference type="EMBL" id="KAE9243799.1"/>
    </source>
</evidence>
<dbReference type="EMBL" id="QXGD01000300">
    <property type="protein sequence ID" value="KAE9244176.1"/>
    <property type="molecule type" value="Genomic_DNA"/>
</dbReference>
<organism evidence="4 17">
    <name type="scientific">Phytophthora fragariae</name>
    <dbReference type="NCBI Taxonomy" id="53985"/>
    <lineage>
        <taxon>Eukaryota</taxon>
        <taxon>Sar</taxon>
        <taxon>Stramenopiles</taxon>
        <taxon>Oomycota</taxon>
        <taxon>Peronosporomycetes</taxon>
        <taxon>Peronosporales</taxon>
        <taxon>Peronosporaceae</taxon>
        <taxon>Phytophthora</taxon>
    </lineage>
</organism>
<dbReference type="PANTHER" id="PTHR33064">
    <property type="entry name" value="POL PROTEIN"/>
    <property type="match status" value="1"/>
</dbReference>
<dbReference type="EMBL" id="QXFY01000248">
    <property type="protein sequence ID" value="KAE9350662.1"/>
    <property type="molecule type" value="Genomic_DNA"/>
</dbReference>
<dbReference type="EMBL" id="QXFW01000228">
    <property type="protein sequence ID" value="KAE9019776.1"/>
    <property type="molecule type" value="Genomic_DNA"/>
</dbReference>
<dbReference type="Gene3D" id="3.10.10.10">
    <property type="entry name" value="HIV Type 1 Reverse Transcriptase, subunit A, domain 1"/>
    <property type="match status" value="1"/>
</dbReference>
<dbReference type="EMBL" id="QXFX01000242">
    <property type="protein sequence ID" value="KAE9124053.1"/>
    <property type="molecule type" value="Genomic_DNA"/>
</dbReference>
<dbReference type="Proteomes" id="UP000429523">
    <property type="component" value="Unassembled WGS sequence"/>
</dbReference>
<dbReference type="InterPro" id="IPR043128">
    <property type="entry name" value="Rev_trsase/Diguanyl_cyclase"/>
</dbReference>
<evidence type="ECO:0000313" key="10">
    <source>
        <dbReference type="EMBL" id="KAE9318719.1"/>
    </source>
</evidence>
<evidence type="ECO:0000259" key="1">
    <source>
        <dbReference type="Pfam" id="PF00078"/>
    </source>
</evidence>
<dbReference type="Proteomes" id="UP000486351">
    <property type="component" value="Unassembled WGS sequence"/>
</dbReference>
<evidence type="ECO:0000313" key="20">
    <source>
        <dbReference type="Proteomes" id="UP000486351"/>
    </source>
</evidence>
<evidence type="ECO:0000313" key="18">
    <source>
        <dbReference type="Proteomes" id="UP000460718"/>
    </source>
</evidence>
<evidence type="ECO:0000313" key="12">
    <source>
        <dbReference type="Proteomes" id="UP000429523"/>
    </source>
</evidence>
<evidence type="ECO:0000313" key="3">
    <source>
        <dbReference type="EMBL" id="KAE9019776.1"/>
    </source>
</evidence>
<name>A0A6A3SUP5_9STRA</name>
<dbReference type="CDD" id="cd01647">
    <property type="entry name" value="RT_LTR"/>
    <property type="match status" value="1"/>
</dbReference>
<dbReference type="PANTHER" id="PTHR33064:SF37">
    <property type="entry name" value="RIBONUCLEASE H"/>
    <property type="match status" value="1"/>
</dbReference>
<dbReference type="EMBL" id="QXGE01000246">
    <property type="protein sequence ID" value="KAE9318719.1"/>
    <property type="molecule type" value="Genomic_DNA"/>
</dbReference>
<comment type="caution">
    <text evidence="4">The sequence shown here is derived from an EMBL/GenBank/DDBJ whole genome shotgun (WGS) entry which is preliminary data.</text>
</comment>
<evidence type="ECO:0000313" key="14">
    <source>
        <dbReference type="Proteomes" id="UP000437068"/>
    </source>
</evidence>
<evidence type="ECO:0000313" key="2">
    <source>
        <dbReference type="EMBL" id="KAE8942634.1"/>
    </source>
</evidence>
<dbReference type="EMBL" id="QXGF01000297">
    <property type="protein sequence ID" value="KAE8942634.1"/>
    <property type="molecule type" value="Genomic_DNA"/>
</dbReference>
<dbReference type="Pfam" id="PF00078">
    <property type="entry name" value="RVT_1"/>
    <property type="match status" value="1"/>
</dbReference>
<dbReference type="Proteomes" id="UP000433483">
    <property type="component" value="Unassembled WGS sequence"/>
</dbReference>
<dbReference type="Proteomes" id="UP000440367">
    <property type="component" value="Unassembled WGS sequence"/>
</dbReference>
<evidence type="ECO:0000313" key="4">
    <source>
        <dbReference type="EMBL" id="KAE9123332.1"/>
    </source>
</evidence>
<accession>A0A6A3SUP5</accession>
<evidence type="ECO:0000313" key="9">
    <source>
        <dbReference type="EMBL" id="KAE9244176.1"/>
    </source>
</evidence>
<dbReference type="Proteomes" id="UP000440732">
    <property type="component" value="Unassembled WGS sequence"/>
</dbReference>
<feature type="domain" description="Reverse transcriptase" evidence="1">
    <location>
        <begin position="22"/>
        <end position="108"/>
    </location>
</feature>
<dbReference type="SUPFAM" id="SSF56672">
    <property type="entry name" value="DNA/RNA polymerases"/>
    <property type="match status" value="1"/>
</dbReference>
<evidence type="ECO:0000313" key="21">
    <source>
        <dbReference type="Proteomes" id="UP000488956"/>
    </source>
</evidence>
<dbReference type="Proteomes" id="UP000441208">
    <property type="component" value="Unassembled WGS sequence"/>
</dbReference>
<dbReference type="Proteomes" id="UP000460718">
    <property type="component" value="Unassembled WGS sequence"/>
</dbReference>
<dbReference type="EMBL" id="QXGB01000270">
    <property type="protein sequence ID" value="KAE9221768.1"/>
    <property type="molecule type" value="Genomic_DNA"/>
</dbReference>
<evidence type="ECO:0000313" key="5">
    <source>
        <dbReference type="EMBL" id="KAE9124053.1"/>
    </source>
</evidence>
<dbReference type="EMBL" id="QXGA01000241">
    <property type="protein sequence ID" value="KAE9149399.1"/>
    <property type="molecule type" value="Genomic_DNA"/>
</dbReference>
<dbReference type="Proteomes" id="UP000476176">
    <property type="component" value="Unassembled WGS sequence"/>
</dbReference>
<evidence type="ECO:0000313" key="19">
    <source>
        <dbReference type="Proteomes" id="UP000476176"/>
    </source>
</evidence>
<evidence type="ECO:0000313" key="15">
    <source>
        <dbReference type="Proteomes" id="UP000440367"/>
    </source>
</evidence>
<keyword evidence="13" id="KW-1185">Reference proteome</keyword>
<dbReference type="EMBL" id="QXFZ01000278">
    <property type="protein sequence ID" value="KAE9123332.1"/>
    <property type="molecule type" value="Genomic_DNA"/>
</dbReference>
<dbReference type="InterPro" id="IPR043502">
    <property type="entry name" value="DNA/RNA_pol_sf"/>
</dbReference>
<dbReference type="FunFam" id="3.30.70.270:FF:000003">
    <property type="entry name" value="Transposon Ty3-G Gag-Pol polyprotein"/>
    <property type="match status" value="1"/>
</dbReference>
<sequence>MGYYARELAVSSRQPTAIVFPFGKFVFARLPMGVATAPEFQAVMNRCLGDFDFCWVYLDDLLILPSSFEEHVQHMRIVLQRLHDNGLTIHPIKSKIGATSVKYLGYVISCDGVSPMHSKVDAIQRIVPPQNRRELRRFVGMVNYYRDV</sequence>
<dbReference type="Proteomes" id="UP000488956">
    <property type="component" value="Unassembled WGS sequence"/>
</dbReference>
<gene>
    <name evidence="10" type="ORF">PF001_g6237</name>
    <name evidence="9" type="ORF">PF002_g7906</name>
    <name evidence="8" type="ORF">PF004_g5969</name>
    <name evidence="7" type="ORF">PF005_g6980</name>
    <name evidence="6" type="ORF">PF006_g6119</name>
    <name evidence="4" type="ORF">PF007_g7097</name>
    <name evidence="11" type="ORF">PF008_g6320</name>
    <name evidence="2" type="ORF">PF009_g7632</name>
    <name evidence="5" type="ORF">PF010_g6153</name>
    <name evidence="3" type="ORF">PF011_g5688</name>
</gene>
<dbReference type="InterPro" id="IPR000477">
    <property type="entry name" value="RT_dom"/>
</dbReference>
<dbReference type="Gene3D" id="3.30.70.270">
    <property type="match status" value="2"/>
</dbReference>
<evidence type="ECO:0000313" key="17">
    <source>
        <dbReference type="Proteomes" id="UP000441208"/>
    </source>
</evidence>
<evidence type="ECO:0000313" key="7">
    <source>
        <dbReference type="EMBL" id="KAE9221768.1"/>
    </source>
</evidence>
<dbReference type="OrthoDB" id="89049at2759"/>
<dbReference type="EMBL" id="QXGC01000233">
    <property type="protein sequence ID" value="KAE9243799.1"/>
    <property type="molecule type" value="Genomic_DNA"/>
</dbReference>
<dbReference type="Proteomes" id="UP000437068">
    <property type="component" value="Unassembled WGS sequence"/>
</dbReference>